<dbReference type="AlphaFoldDB" id="A0A379YUF8"/>
<sequence length="60" mass="7212">MYLSNAERWAQICDKQVELMGKLSEQFPERREQLQHLTHSWQDVKQQVRQGDTPHIPPLR</sequence>
<organism evidence="2 3">
    <name type="scientific">Shewanella algae</name>
    <dbReference type="NCBI Taxonomy" id="38313"/>
    <lineage>
        <taxon>Bacteria</taxon>
        <taxon>Pseudomonadati</taxon>
        <taxon>Pseudomonadota</taxon>
        <taxon>Gammaproteobacteria</taxon>
        <taxon>Alteromonadales</taxon>
        <taxon>Shewanellaceae</taxon>
        <taxon>Shewanella</taxon>
    </lineage>
</organism>
<keyword evidence="3" id="KW-1185">Reference proteome</keyword>
<accession>A0A3G4UKJ0</accession>
<dbReference type="Proteomes" id="UP000825078">
    <property type="component" value="Chromosome"/>
</dbReference>
<reference evidence="1" key="2">
    <citation type="submission" date="2021-05" db="EMBL/GenBank/DDBJ databases">
        <title>Molecular characterization for Shewanella algae harboring chromosomal blaOXA-55-like strains isolated from clinical and environment sample.</title>
        <authorList>
            <person name="Ohama Y."/>
            <person name="Aoki K."/>
            <person name="Harada S."/>
            <person name="Moriya K."/>
            <person name="Ishii Y."/>
            <person name="Tateda K."/>
        </authorList>
    </citation>
    <scope>NUCLEOTIDE SEQUENCE</scope>
    <source>
        <strain evidence="1">TUM17379</strain>
    </source>
</reference>
<name>A0A379YUF8_9GAMM</name>
<evidence type="ECO:0000313" key="2">
    <source>
        <dbReference type="EMBL" id="SUI50207.1"/>
    </source>
</evidence>
<evidence type="ECO:0000313" key="1">
    <source>
        <dbReference type="EMBL" id="BCV44046.1"/>
    </source>
</evidence>
<gene>
    <name evidence="2" type="ORF">NCTC10738_00515</name>
    <name evidence="1" type="ORF">TUM17379_10640</name>
</gene>
<accession>A0A379YUF8</accession>
<evidence type="ECO:0000313" key="3">
    <source>
        <dbReference type="Proteomes" id="UP000254069"/>
    </source>
</evidence>
<dbReference type="EMBL" id="UGYO01000001">
    <property type="protein sequence ID" value="SUI50207.1"/>
    <property type="molecule type" value="Genomic_DNA"/>
</dbReference>
<protein>
    <submittedName>
        <fullName evidence="2">Uncharacterized protein</fullName>
    </submittedName>
</protein>
<dbReference type="RefSeq" id="WP_025890124.1">
    <property type="nucleotide sequence ID" value="NZ_AP024609.1"/>
</dbReference>
<reference evidence="2 3" key="1">
    <citation type="submission" date="2018-06" db="EMBL/GenBank/DDBJ databases">
        <authorList>
            <consortium name="Pathogen Informatics"/>
            <person name="Doyle S."/>
        </authorList>
    </citation>
    <scope>NUCLEOTIDE SEQUENCE [LARGE SCALE GENOMIC DNA]</scope>
    <source>
        <strain evidence="2 3">NCTC10738</strain>
    </source>
</reference>
<dbReference type="Proteomes" id="UP000254069">
    <property type="component" value="Unassembled WGS sequence"/>
</dbReference>
<dbReference type="EMBL" id="AP024613">
    <property type="protein sequence ID" value="BCV44046.1"/>
    <property type="molecule type" value="Genomic_DNA"/>
</dbReference>
<proteinExistence type="predicted"/>